<organism evidence="1">
    <name type="scientific">uncultured Nocardioides sp</name>
    <dbReference type="NCBI Taxonomy" id="198441"/>
    <lineage>
        <taxon>Bacteria</taxon>
        <taxon>Bacillati</taxon>
        <taxon>Actinomycetota</taxon>
        <taxon>Actinomycetes</taxon>
        <taxon>Propionibacteriales</taxon>
        <taxon>Nocardioidaceae</taxon>
        <taxon>Nocardioides</taxon>
        <taxon>environmental samples</taxon>
    </lineage>
</organism>
<dbReference type="EMBL" id="CADCUM010000087">
    <property type="protein sequence ID" value="CAA9387995.1"/>
    <property type="molecule type" value="Genomic_DNA"/>
</dbReference>
<protein>
    <submittedName>
        <fullName evidence="1">Uncharacterized protein</fullName>
    </submittedName>
</protein>
<gene>
    <name evidence="1" type="ORF">AVDCRST_MAG32-2031</name>
</gene>
<reference evidence="1" key="1">
    <citation type="submission" date="2020-02" db="EMBL/GenBank/DDBJ databases">
        <authorList>
            <person name="Meier V. D."/>
        </authorList>
    </citation>
    <scope>NUCLEOTIDE SEQUENCE</scope>
    <source>
        <strain evidence="1">AVDCRST_MAG32</strain>
    </source>
</reference>
<dbReference type="AlphaFoldDB" id="A0A6J4NIE5"/>
<name>A0A6J4NIE5_9ACTN</name>
<dbReference type="PROSITE" id="PS51257">
    <property type="entry name" value="PROKAR_LIPOPROTEIN"/>
    <property type="match status" value="1"/>
</dbReference>
<accession>A0A6J4NIE5</accession>
<proteinExistence type="predicted"/>
<feature type="non-terminal residue" evidence="1">
    <location>
        <position position="91"/>
    </location>
</feature>
<sequence length="91" mass="9170">MNRRTGLALVLVTAVAGCGEAKGPSSGPPVPVSSPTAIPSAEGLVTTVATVQGPADGSAACLAWSWGATPEDRCGSFPVQGWDWAEYPEAE</sequence>
<evidence type="ECO:0000313" key="1">
    <source>
        <dbReference type="EMBL" id="CAA9387995.1"/>
    </source>
</evidence>